<name>A0A6C0LKK2_9ZZZZ</name>
<sequence>MMGETVRTHVSLGVSDNIQLQFVVCGACGNMTWSNTIAVLDTPPMRVICMCPLDHETVIVATHELGDDRFEFAEQEEEVEELDYDF</sequence>
<evidence type="ECO:0000313" key="1">
    <source>
        <dbReference type="EMBL" id="QHU31057.1"/>
    </source>
</evidence>
<accession>A0A6C0LKK2</accession>
<proteinExistence type="predicted"/>
<protein>
    <submittedName>
        <fullName evidence="1">Uncharacterized protein</fullName>
    </submittedName>
</protein>
<dbReference type="AlphaFoldDB" id="A0A6C0LKK2"/>
<dbReference type="EMBL" id="MN740523">
    <property type="protein sequence ID" value="QHU31057.1"/>
    <property type="molecule type" value="Genomic_DNA"/>
</dbReference>
<organism evidence="1">
    <name type="scientific">viral metagenome</name>
    <dbReference type="NCBI Taxonomy" id="1070528"/>
    <lineage>
        <taxon>unclassified sequences</taxon>
        <taxon>metagenomes</taxon>
        <taxon>organismal metagenomes</taxon>
    </lineage>
</organism>
<reference evidence="1" key="1">
    <citation type="journal article" date="2020" name="Nature">
        <title>Giant virus diversity and host interactions through global metagenomics.</title>
        <authorList>
            <person name="Schulz F."/>
            <person name="Roux S."/>
            <person name="Paez-Espino D."/>
            <person name="Jungbluth S."/>
            <person name="Walsh D.A."/>
            <person name="Denef V.J."/>
            <person name="McMahon K.D."/>
            <person name="Konstantinidis K.T."/>
            <person name="Eloe-Fadrosh E.A."/>
            <person name="Kyrpides N.C."/>
            <person name="Woyke T."/>
        </authorList>
    </citation>
    <scope>NUCLEOTIDE SEQUENCE</scope>
    <source>
        <strain evidence="1">GVMAG-M-3300027892-73</strain>
    </source>
</reference>